<dbReference type="GO" id="GO:0016168">
    <property type="term" value="F:chlorophyll binding"/>
    <property type="evidence" value="ECO:0007669"/>
    <property type="project" value="UniProtKB-KW"/>
</dbReference>
<keyword evidence="5" id="KW-0602">Photosynthesis</keyword>
<dbReference type="Gene3D" id="1.10.3460.10">
    <property type="entry name" value="Chlorophyll a/b binding protein domain"/>
    <property type="match status" value="1"/>
</dbReference>
<feature type="binding site" evidence="7">
    <location>
        <position position="70"/>
    </location>
    <ligand>
        <name>chlorophyll a</name>
        <dbReference type="ChEBI" id="CHEBI:58416"/>
        <label>1</label>
    </ligand>
</feature>
<keyword evidence="7" id="KW-0157">Chromophore</keyword>
<feature type="chain" id="PRO_5035233296" description="Plastid light harvesting protein" evidence="8">
    <location>
        <begin position="19"/>
        <end position="219"/>
    </location>
</feature>
<accession>A0A8J2T2Y1</accession>
<dbReference type="Pfam" id="PF00504">
    <property type="entry name" value="Chloroa_b-bind"/>
    <property type="match status" value="1"/>
</dbReference>
<comment type="subcellular location">
    <subcellularLocation>
        <location evidence="2">Plastid</location>
        <location evidence="2">Chloroplast</location>
    </subcellularLocation>
</comment>
<feature type="binding site" description="axial binding residue" evidence="7">
    <location>
        <position position="176"/>
    </location>
    <ligand>
        <name>chlorophyll b</name>
        <dbReference type="ChEBI" id="CHEBI:61721"/>
        <label>3</label>
    </ligand>
    <ligandPart>
        <name>Mg</name>
        <dbReference type="ChEBI" id="CHEBI:25107"/>
    </ligandPart>
</feature>
<organism evidence="9 10">
    <name type="scientific">Pelagomonas calceolata</name>
    <dbReference type="NCBI Taxonomy" id="35677"/>
    <lineage>
        <taxon>Eukaryota</taxon>
        <taxon>Sar</taxon>
        <taxon>Stramenopiles</taxon>
        <taxon>Ochrophyta</taxon>
        <taxon>Pelagophyceae</taxon>
        <taxon>Pelagomonadales</taxon>
        <taxon>Pelagomonadaceae</taxon>
        <taxon>Pelagomonas</taxon>
    </lineage>
</organism>
<proteinExistence type="inferred from homology"/>
<feature type="binding site" evidence="7">
    <location>
        <position position="67"/>
    </location>
    <ligand>
        <name>chlorophyll a</name>
        <dbReference type="ChEBI" id="CHEBI:58416"/>
        <label>1</label>
    </ligand>
</feature>
<keyword evidence="7" id="KW-0148">Chlorophyll</keyword>
<name>A0A8J2T2Y1_9STRA</name>
<feature type="binding site" description="axial binding residue" evidence="7">
    <location>
        <position position="72"/>
    </location>
    <ligand>
        <name>chlorophyll b</name>
        <dbReference type="ChEBI" id="CHEBI:61721"/>
        <label>1</label>
    </ligand>
    <ligandPart>
        <name>Mg</name>
        <dbReference type="ChEBI" id="CHEBI:25107"/>
    </ligandPart>
</feature>
<dbReference type="PANTHER" id="PTHR21649">
    <property type="entry name" value="CHLOROPHYLL A/B BINDING PROTEIN"/>
    <property type="match status" value="1"/>
</dbReference>
<feature type="binding site" evidence="7">
    <location>
        <position position="181"/>
    </location>
    <ligand>
        <name>chlorophyll a</name>
        <dbReference type="ChEBI" id="CHEBI:58416"/>
        <label>1</label>
    </ligand>
</feature>
<evidence type="ECO:0000256" key="1">
    <source>
        <dbReference type="ARBA" id="ARBA00004022"/>
    </source>
</evidence>
<keyword evidence="4" id="KW-0150">Chloroplast</keyword>
<sequence length="219" mass="23797">MVAARLLAVASILPATAAVLTLPRKSQALPWLSAPAYLQELPGNADFDPLRLGSASPALLKYYREAELKHGRLAMLAAIGWPASELWDKALADTFGIDSALTSKLEAPSVLNGGLDRISPAFWGAALGFGAAIELYGLKLRLEDRAEPLEPGNLQFDPLGMYPVERARRKRMDEAEVKHGRIAMLAVVGYAAEEYLLGTPVAVHSSGFFEPFWAHFFHV</sequence>
<keyword evidence="8" id="KW-0732">Signal</keyword>
<feature type="signal peptide" evidence="8">
    <location>
        <begin position="1"/>
        <end position="18"/>
    </location>
</feature>
<comment type="similarity">
    <text evidence="3">Belongs to the fucoxanthin chlorophyll protein family.</text>
</comment>
<keyword evidence="10" id="KW-1185">Reference proteome</keyword>
<evidence type="ECO:0000256" key="3">
    <source>
        <dbReference type="ARBA" id="ARBA00005933"/>
    </source>
</evidence>
<dbReference type="EMBL" id="CAKKNE010000006">
    <property type="protein sequence ID" value="CAH0379806.1"/>
    <property type="molecule type" value="Genomic_DNA"/>
</dbReference>
<evidence type="ECO:0008006" key="11">
    <source>
        <dbReference type="Google" id="ProtNLM"/>
    </source>
</evidence>
<evidence type="ECO:0000256" key="4">
    <source>
        <dbReference type="ARBA" id="ARBA00022528"/>
    </source>
</evidence>
<evidence type="ECO:0000313" key="10">
    <source>
        <dbReference type="Proteomes" id="UP000789595"/>
    </source>
</evidence>
<dbReference type="GO" id="GO:0016020">
    <property type="term" value="C:membrane"/>
    <property type="evidence" value="ECO:0007669"/>
    <property type="project" value="InterPro"/>
</dbReference>
<keyword evidence="6" id="KW-0934">Plastid</keyword>
<dbReference type="OrthoDB" id="423598at2759"/>
<dbReference type="GO" id="GO:0009507">
    <property type="term" value="C:chloroplast"/>
    <property type="evidence" value="ECO:0007669"/>
    <property type="project" value="UniProtKB-SubCell"/>
</dbReference>
<feature type="binding site" description="axial binding residue" evidence="7">
    <location>
        <position position="134"/>
    </location>
    <ligand>
        <name>chlorophyll b</name>
        <dbReference type="ChEBI" id="CHEBI:61721"/>
        <label>1</label>
    </ligand>
    <ligandPart>
        <name>Mg</name>
        <dbReference type="ChEBI" id="CHEBI:25107"/>
    </ligandPart>
</feature>
<evidence type="ECO:0000256" key="5">
    <source>
        <dbReference type="ARBA" id="ARBA00022531"/>
    </source>
</evidence>
<dbReference type="InterPro" id="IPR001344">
    <property type="entry name" value="Chloro_AB-bd_pln"/>
</dbReference>
<reference evidence="9" key="1">
    <citation type="submission" date="2021-11" db="EMBL/GenBank/DDBJ databases">
        <authorList>
            <consortium name="Genoscope - CEA"/>
            <person name="William W."/>
        </authorList>
    </citation>
    <scope>NUCLEOTIDE SEQUENCE</scope>
</reference>
<gene>
    <name evidence="9" type="ORF">PECAL_6P14440</name>
</gene>
<dbReference type="Proteomes" id="UP000789595">
    <property type="component" value="Unassembled WGS sequence"/>
</dbReference>
<dbReference type="InterPro" id="IPR022796">
    <property type="entry name" value="Chloroa_b-bind"/>
</dbReference>
<evidence type="ECO:0000256" key="8">
    <source>
        <dbReference type="SAM" id="SignalP"/>
    </source>
</evidence>
<dbReference type="AlphaFoldDB" id="A0A8J2T2Y1"/>
<evidence type="ECO:0000256" key="6">
    <source>
        <dbReference type="ARBA" id="ARBA00022640"/>
    </source>
</evidence>
<protein>
    <recommendedName>
        <fullName evidence="11">Plastid light harvesting protein</fullName>
    </recommendedName>
</protein>
<dbReference type="GO" id="GO:0009765">
    <property type="term" value="P:photosynthesis, light harvesting"/>
    <property type="evidence" value="ECO:0007669"/>
    <property type="project" value="InterPro"/>
</dbReference>
<feature type="binding site" description="axial binding residue" evidence="7">
    <location>
        <position position="142"/>
    </location>
    <ligand>
        <name>chlorophyll b</name>
        <dbReference type="ChEBI" id="CHEBI:61721"/>
        <label>1</label>
    </ligand>
    <ligandPart>
        <name>Mg</name>
        <dbReference type="ChEBI" id="CHEBI:25107"/>
    </ligandPart>
</feature>
<comment type="function">
    <text evidence="1">The light-harvesting complex (LHC) functions as a light receptor, it captures and delivers excitation energy to photosystems with which it is closely associated. Energy is transferred from the carotenoid and chlorophyll C (or B) to chlorophyll A and the photosynthetic reaction centers where it is used to synthesize ATP and reducing power.</text>
</comment>
<evidence type="ECO:0000256" key="2">
    <source>
        <dbReference type="ARBA" id="ARBA00004229"/>
    </source>
</evidence>
<comment type="caution">
    <text evidence="9">The sequence shown here is derived from an EMBL/GenBank/DDBJ whole genome shotgun (WGS) entry which is preliminary data.</text>
</comment>
<dbReference type="SUPFAM" id="SSF103511">
    <property type="entry name" value="Chlorophyll a-b binding protein"/>
    <property type="match status" value="1"/>
</dbReference>
<evidence type="ECO:0000256" key="7">
    <source>
        <dbReference type="PIRSR" id="PIRSR601344-1"/>
    </source>
</evidence>
<evidence type="ECO:0000313" key="9">
    <source>
        <dbReference type="EMBL" id="CAH0379806.1"/>
    </source>
</evidence>